<reference evidence="1 2" key="1">
    <citation type="submission" date="2020-08" db="EMBL/GenBank/DDBJ databases">
        <title>Bridging the membrane lipid divide: bacteria of the FCB group superphylum have the potential to synthesize archaeal ether lipids.</title>
        <authorList>
            <person name="Villanueva L."/>
            <person name="Von Meijenfeldt F.A.B."/>
            <person name="Westbye A.B."/>
            <person name="Yadav S."/>
            <person name="Hopmans E.C."/>
            <person name="Dutilh B.E."/>
            <person name="Sinninghe Damste J.S."/>
        </authorList>
    </citation>
    <scope>NUCLEOTIDE SEQUENCE [LARGE SCALE GENOMIC DNA]</scope>
    <source>
        <strain evidence="1">NIOZ-UU27</strain>
    </source>
</reference>
<dbReference type="InterPro" id="IPR013078">
    <property type="entry name" value="His_Pase_superF_clade-1"/>
</dbReference>
<dbReference type="CDD" id="cd07067">
    <property type="entry name" value="HP_PGM_like"/>
    <property type="match status" value="1"/>
</dbReference>
<dbReference type="InterPro" id="IPR029033">
    <property type="entry name" value="His_PPase_superfam"/>
</dbReference>
<evidence type="ECO:0000313" key="2">
    <source>
        <dbReference type="Proteomes" id="UP000650524"/>
    </source>
</evidence>
<dbReference type="AlphaFoldDB" id="A0A8J6MVG4"/>
<dbReference type="SUPFAM" id="SSF53254">
    <property type="entry name" value="Phosphoglycerate mutase-like"/>
    <property type="match status" value="1"/>
</dbReference>
<dbReference type="GO" id="GO:0005737">
    <property type="term" value="C:cytoplasm"/>
    <property type="evidence" value="ECO:0007669"/>
    <property type="project" value="TreeGrafter"/>
</dbReference>
<proteinExistence type="predicted"/>
<comment type="caution">
    <text evidence="1">The sequence shown here is derived from an EMBL/GenBank/DDBJ whole genome shotgun (WGS) entry which is preliminary data.</text>
</comment>
<evidence type="ECO:0000313" key="1">
    <source>
        <dbReference type="EMBL" id="MBC8175992.1"/>
    </source>
</evidence>
<dbReference type="PANTHER" id="PTHR48100:SF1">
    <property type="entry name" value="HISTIDINE PHOSPHATASE FAMILY PROTEIN-RELATED"/>
    <property type="match status" value="1"/>
</dbReference>
<gene>
    <name evidence="1" type="ORF">H8E19_01200</name>
</gene>
<dbReference type="Gene3D" id="3.40.50.1240">
    <property type="entry name" value="Phosphoglycerate mutase-like"/>
    <property type="match status" value="1"/>
</dbReference>
<dbReference type="InterPro" id="IPR050275">
    <property type="entry name" value="PGM_Phosphatase"/>
</dbReference>
<dbReference type="EMBL" id="JACNJD010000067">
    <property type="protein sequence ID" value="MBC8175992.1"/>
    <property type="molecule type" value="Genomic_DNA"/>
</dbReference>
<name>A0A8J6MVG4_9DELT</name>
<dbReference type="PANTHER" id="PTHR48100">
    <property type="entry name" value="BROAD-SPECIFICITY PHOSPHATASE YOR283W-RELATED"/>
    <property type="match status" value="1"/>
</dbReference>
<organism evidence="1 2">
    <name type="scientific">Candidatus Desulfacyla euxinica</name>
    <dbReference type="NCBI Taxonomy" id="2841693"/>
    <lineage>
        <taxon>Bacteria</taxon>
        <taxon>Deltaproteobacteria</taxon>
        <taxon>Candidatus Desulfacyla</taxon>
    </lineage>
</organism>
<dbReference type="GO" id="GO:0016791">
    <property type="term" value="F:phosphatase activity"/>
    <property type="evidence" value="ECO:0007669"/>
    <property type="project" value="TreeGrafter"/>
</dbReference>
<protein>
    <submittedName>
        <fullName evidence="1">Histidine phosphatase family protein</fullName>
    </submittedName>
</protein>
<dbReference type="SMART" id="SM00855">
    <property type="entry name" value="PGAM"/>
    <property type="match status" value="1"/>
</dbReference>
<accession>A0A8J6MVG4</accession>
<sequence length="197" mass="21263">MAKLYLVRHGRATAEWNEDYDPGLDELGRSQAQRAAQALKPLGPLRIISSPLARARETAIPLAEAWGCSVEIEERVGEIPPPETGLTDRGLWLGEVMAQKWPDLSRDLKVWRKGIIEALLSLDSETVVFSHFIAINAAVGRATGDERVVSFMPNNGSITVISTDNGRLQLVRLGSQGETETLAGVPASPSPSGNGLK</sequence>
<dbReference type="Pfam" id="PF00300">
    <property type="entry name" value="His_Phos_1"/>
    <property type="match status" value="1"/>
</dbReference>
<dbReference type="Proteomes" id="UP000650524">
    <property type="component" value="Unassembled WGS sequence"/>
</dbReference>